<dbReference type="Proteomes" id="UP000365705">
    <property type="component" value="Unassembled WGS sequence"/>
</dbReference>
<reference evidence="1 2" key="1">
    <citation type="submission" date="2019-06" db="EMBL/GenBank/DDBJ databases">
        <authorList>
            <person name="Rodrigo-Torres L."/>
            <person name="Arahal R. D."/>
            <person name="Lucena T."/>
        </authorList>
    </citation>
    <scope>NUCLEOTIDE SEQUENCE [LARGE SCALE GENOMIC DNA]</scope>
    <source>
        <strain evidence="1 2">INIA P508</strain>
    </source>
</reference>
<protein>
    <submittedName>
        <fullName evidence="1">Uncharacterized protein</fullName>
    </submittedName>
</protein>
<gene>
    <name evidence="1" type="ORF">LMUP508_00872</name>
</gene>
<evidence type="ECO:0000313" key="1">
    <source>
        <dbReference type="EMBL" id="VTZ89747.1"/>
    </source>
</evidence>
<proteinExistence type="predicted"/>
<evidence type="ECO:0000313" key="2">
    <source>
        <dbReference type="Proteomes" id="UP000365705"/>
    </source>
</evidence>
<dbReference type="AlphaFoldDB" id="A0A508YLT6"/>
<dbReference type="EMBL" id="CABFNH010000010">
    <property type="protein sequence ID" value="VTZ89747.1"/>
    <property type="molecule type" value="Genomic_DNA"/>
</dbReference>
<sequence length="189" mass="22088">MRKKLKQLGSQKRHTFIGRFERVGYKKSYRYYQPTLLLTQVALSETGKLITDHLWLNYTKGFLALGELLTGDLLQFDGRVASYVKGYFGTQQKLDYKVERPSQVVLLAKIEGPRRLLPDTATKMGRQALIGYIMERERVFYETSCRPIDPYYVDQYQIWLTNHVMKTDQNYDLVARKSLTSHLKSAEPH</sequence>
<accession>A0A508YLT6</accession>
<name>A0A508YLT6_LIMMU</name>
<dbReference type="RefSeq" id="WP_185910573.1">
    <property type="nucleotide sequence ID" value="NZ_CABFNH010000010.1"/>
</dbReference>
<organism evidence="1 2">
    <name type="scientific">Limosilactobacillus mucosae</name>
    <name type="common">Lactobacillus mucosae</name>
    <dbReference type="NCBI Taxonomy" id="97478"/>
    <lineage>
        <taxon>Bacteria</taxon>
        <taxon>Bacillati</taxon>
        <taxon>Bacillota</taxon>
        <taxon>Bacilli</taxon>
        <taxon>Lactobacillales</taxon>
        <taxon>Lactobacillaceae</taxon>
        <taxon>Limosilactobacillus</taxon>
    </lineage>
</organism>